<dbReference type="AlphaFoldDB" id="X1IFM0"/>
<comment type="caution">
    <text evidence="1">The sequence shown here is derived from an EMBL/GenBank/DDBJ whole genome shotgun (WGS) entry which is preliminary data.</text>
</comment>
<dbReference type="EMBL" id="BARU01034555">
    <property type="protein sequence ID" value="GAH64919.1"/>
    <property type="molecule type" value="Genomic_DNA"/>
</dbReference>
<reference evidence="1" key="1">
    <citation type="journal article" date="2014" name="Front. Microbiol.">
        <title>High frequency of phylogenetically diverse reductive dehalogenase-homologous genes in deep subseafloor sedimentary metagenomes.</title>
        <authorList>
            <person name="Kawai M."/>
            <person name="Futagami T."/>
            <person name="Toyoda A."/>
            <person name="Takaki Y."/>
            <person name="Nishi S."/>
            <person name="Hori S."/>
            <person name="Arai W."/>
            <person name="Tsubouchi T."/>
            <person name="Morono Y."/>
            <person name="Uchiyama I."/>
            <person name="Ito T."/>
            <person name="Fujiyama A."/>
            <person name="Inagaki F."/>
            <person name="Takami H."/>
        </authorList>
    </citation>
    <scope>NUCLEOTIDE SEQUENCE</scope>
    <source>
        <strain evidence="1">Expedition CK06-06</strain>
    </source>
</reference>
<organism evidence="1">
    <name type="scientific">marine sediment metagenome</name>
    <dbReference type="NCBI Taxonomy" id="412755"/>
    <lineage>
        <taxon>unclassified sequences</taxon>
        <taxon>metagenomes</taxon>
        <taxon>ecological metagenomes</taxon>
    </lineage>
</organism>
<gene>
    <name evidence="1" type="ORF">S03H2_54218</name>
</gene>
<protein>
    <submittedName>
        <fullName evidence="1">Uncharacterized protein</fullName>
    </submittedName>
</protein>
<proteinExistence type="predicted"/>
<sequence>MVDKGLLTKEKFLELQTDINKIRAVGNELSRLGAIFANSLHELEHELNVLYQKSKGG</sequence>
<name>X1IFM0_9ZZZZ</name>
<evidence type="ECO:0000313" key="1">
    <source>
        <dbReference type="EMBL" id="GAH64919.1"/>
    </source>
</evidence>
<accession>X1IFM0</accession>